<accession>A0A2T2WXQ8</accession>
<dbReference type="Proteomes" id="UP000242699">
    <property type="component" value="Unassembled WGS sequence"/>
</dbReference>
<dbReference type="InterPro" id="IPR029058">
    <property type="entry name" value="AB_hydrolase_fold"/>
</dbReference>
<evidence type="ECO:0008006" key="3">
    <source>
        <dbReference type="Google" id="ProtNLM"/>
    </source>
</evidence>
<evidence type="ECO:0000313" key="1">
    <source>
        <dbReference type="EMBL" id="PSR27018.1"/>
    </source>
</evidence>
<gene>
    <name evidence="1" type="ORF">C7B43_12680</name>
</gene>
<comment type="caution">
    <text evidence="1">The sequence shown here is derived from an EMBL/GenBank/DDBJ whole genome shotgun (WGS) entry which is preliminary data.</text>
</comment>
<reference evidence="1 2" key="1">
    <citation type="journal article" date="2014" name="BMC Genomics">
        <title>Comparison of environmental and isolate Sulfobacillus genomes reveals diverse carbon, sulfur, nitrogen, and hydrogen metabolisms.</title>
        <authorList>
            <person name="Justice N.B."/>
            <person name="Norman A."/>
            <person name="Brown C.T."/>
            <person name="Singh A."/>
            <person name="Thomas B.C."/>
            <person name="Banfield J.F."/>
        </authorList>
    </citation>
    <scope>NUCLEOTIDE SEQUENCE [LARGE SCALE GENOMIC DNA]</scope>
    <source>
        <strain evidence="1">AMDSBA1</strain>
    </source>
</reference>
<dbReference type="AlphaFoldDB" id="A0A2T2WXQ8"/>
<name>A0A2T2WXQ8_9FIRM</name>
<sequence length="82" mass="9122">MGQLIPIRGTHLWVEDLGRSHQPVILYVHGGPGSGAYDFVFYQGKRLASLVRLIAVDQREVLRSDPLGSGRLHVRDLVEDMG</sequence>
<proteinExistence type="predicted"/>
<organism evidence="1 2">
    <name type="scientific">Sulfobacillus benefaciens</name>
    <dbReference type="NCBI Taxonomy" id="453960"/>
    <lineage>
        <taxon>Bacteria</taxon>
        <taxon>Bacillati</taxon>
        <taxon>Bacillota</taxon>
        <taxon>Clostridia</taxon>
        <taxon>Eubacteriales</taxon>
        <taxon>Clostridiales Family XVII. Incertae Sedis</taxon>
        <taxon>Sulfobacillus</taxon>
    </lineage>
</organism>
<protein>
    <recommendedName>
        <fullName evidence="3">Prolyl aminopeptidase</fullName>
    </recommendedName>
</protein>
<dbReference type="Gene3D" id="3.40.50.1820">
    <property type="entry name" value="alpha/beta hydrolase"/>
    <property type="match status" value="1"/>
</dbReference>
<dbReference type="EMBL" id="PXYT01000030">
    <property type="protein sequence ID" value="PSR27018.1"/>
    <property type="molecule type" value="Genomic_DNA"/>
</dbReference>
<evidence type="ECO:0000313" key="2">
    <source>
        <dbReference type="Proteomes" id="UP000242699"/>
    </source>
</evidence>
<dbReference type="SUPFAM" id="SSF53474">
    <property type="entry name" value="alpha/beta-Hydrolases"/>
    <property type="match status" value="1"/>
</dbReference>